<feature type="signal peptide" evidence="5">
    <location>
        <begin position="1"/>
        <end position="21"/>
    </location>
</feature>
<keyword evidence="8" id="KW-1185">Reference proteome</keyword>
<evidence type="ECO:0000256" key="1">
    <source>
        <dbReference type="ARBA" id="ARBA00004196"/>
    </source>
</evidence>
<sequence length="521" mass="55808">MNFRISLLGAALAAVPGPLYAQKNVAPSTHITISGQFTGVPDSTIISVFEPMPGVALNYFFTDVPNETVVRDGRFSYQLRHAETGFVRYDGKYIAHNLSFVEPGARITFTLTPGTGSAPPTVVFGGTNAAGNNFMEQGKLLNGGPADGQRLTRVMAAAPTAAAGLAALEAEMATPKALLAAALKAHSISQRCHDALAAEVEQRVLFWLGNALAVHFRDPAKANLHLQMPDADARKVAVALFTRYDPALPRYRYSALGNLFNAAVLREQGVLPSPAPTARIWAGYAPQFAPVNSGMNVFDYLPAAAQSRAMGDVLLTALAFNAMSAADFARVAADYRRLFPASPYVPIIAKALPKAPAPAAASTGQNQTFGTLAAGAHVLAFAPAPGLDTVRTLAALVRQQFPGRPVFVDFWASWCGPCIAEFKYEPGLHEFASKNGVEVLYISVDKAGSREKWAALAAKNGLRGSHYLASEAVQESLKKVIPYLPTYMLFDKNGQLVEASAYHPSDGEKLYQQMRERLGLR</sequence>
<evidence type="ECO:0000256" key="5">
    <source>
        <dbReference type="SAM" id="SignalP"/>
    </source>
</evidence>
<dbReference type="Pfam" id="PF08534">
    <property type="entry name" value="Redoxin"/>
    <property type="match status" value="1"/>
</dbReference>
<evidence type="ECO:0000313" key="8">
    <source>
        <dbReference type="Proteomes" id="UP000664369"/>
    </source>
</evidence>
<organism evidence="7 8">
    <name type="scientific">Hymenobacter negativus</name>
    <dbReference type="NCBI Taxonomy" id="2795026"/>
    <lineage>
        <taxon>Bacteria</taxon>
        <taxon>Pseudomonadati</taxon>
        <taxon>Bacteroidota</taxon>
        <taxon>Cytophagia</taxon>
        <taxon>Cytophagales</taxon>
        <taxon>Hymenobacteraceae</taxon>
        <taxon>Hymenobacter</taxon>
    </lineage>
</organism>
<evidence type="ECO:0000256" key="3">
    <source>
        <dbReference type="ARBA" id="ARBA00023157"/>
    </source>
</evidence>
<name>A0ABS3QH06_9BACT</name>
<dbReference type="EMBL" id="JAGETZ010000006">
    <property type="protein sequence ID" value="MBO2010268.1"/>
    <property type="molecule type" value="Genomic_DNA"/>
</dbReference>
<dbReference type="RefSeq" id="WP_208175902.1">
    <property type="nucleotide sequence ID" value="NZ_JAGETZ010000006.1"/>
</dbReference>
<dbReference type="Gene3D" id="3.40.30.10">
    <property type="entry name" value="Glutaredoxin"/>
    <property type="match status" value="1"/>
</dbReference>
<keyword evidence="4" id="KW-0676">Redox-active center</keyword>
<dbReference type="PANTHER" id="PTHR42852:SF6">
    <property type="entry name" value="THIOL:DISULFIDE INTERCHANGE PROTEIN DSBE"/>
    <property type="match status" value="1"/>
</dbReference>
<feature type="domain" description="Thioredoxin" evidence="6">
    <location>
        <begin position="351"/>
        <end position="521"/>
    </location>
</feature>
<dbReference type="PANTHER" id="PTHR42852">
    <property type="entry name" value="THIOL:DISULFIDE INTERCHANGE PROTEIN DSBE"/>
    <property type="match status" value="1"/>
</dbReference>
<keyword evidence="2" id="KW-0201">Cytochrome c-type biogenesis</keyword>
<keyword evidence="5" id="KW-0732">Signal</keyword>
<protein>
    <submittedName>
        <fullName evidence="7">Redoxin family protein</fullName>
    </submittedName>
</protein>
<dbReference type="InterPro" id="IPR013740">
    <property type="entry name" value="Redoxin"/>
</dbReference>
<dbReference type="InterPro" id="IPR013766">
    <property type="entry name" value="Thioredoxin_domain"/>
</dbReference>
<keyword evidence="3" id="KW-1015">Disulfide bond</keyword>
<dbReference type="CDD" id="cd02966">
    <property type="entry name" value="TlpA_like_family"/>
    <property type="match status" value="1"/>
</dbReference>
<dbReference type="InterPro" id="IPR036249">
    <property type="entry name" value="Thioredoxin-like_sf"/>
</dbReference>
<gene>
    <name evidence="7" type="ORF">J4E00_14495</name>
</gene>
<evidence type="ECO:0000259" key="6">
    <source>
        <dbReference type="PROSITE" id="PS51352"/>
    </source>
</evidence>
<evidence type="ECO:0000256" key="4">
    <source>
        <dbReference type="ARBA" id="ARBA00023284"/>
    </source>
</evidence>
<accession>A0ABS3QH06</accession>
<evidence type="ECO:0000313" key="7">
    <source>
        <dbReference type="EMBL" id="MBO2010268.1"/>
    </source>
</evidence>
<comment type="subcellular location">
    <subcellularLocation>
        <location evidence="1">Cell envelope</location>
    </subcellularLocation>
</comment>
<dbReference type="InterPro" id="IPR050553">
    <property type="entry name" value="Thioredoxin_ResA/DsbE_sf"/>
</dbReference>
<comment type="caution">
    <text evidence="7">The sequence shown here is derived from an EMBL/GenBank/DDBJ whole genome shotgun (WGS) entry which is preliminary data.</text>
</comment>
<proteinExistence type="predicted"/>
<reference evidence="7 8" key="1">
    <citation type="submission" date="2021-03" db="EMBL/GenBank/DDBJ databases">
        <authorList>
            <person name="Kim M.K."/>
        </authorList>
    </citation>
    <scope>NUCLEOTIDE SEQUENCE [LARGE SCALE GENOMIC DNA]</scope>
    <source>
        <strain evidence="7 8">BT442</strain>
    </source>
</reference>
<dbReference type="PROSITE" id="PS51352">
    <property type="entry name" value="THIOREDOXIN_2"/>
    <property type="match status" value="1"/>
</dbReference>
<feature type="chain" id="PRO_5045795362" evidence="5">
    <location>
        <begin position="22"/>
        <end position="521"/>
    </location>
</feature>
<dbReference type="SUPFAM" id="SSF52833">
    <property type="entry name" value="Thioredoxin-like"/>
    <property type="match status" value="1"/>
</dbReference>
<dbReference type="Proteomes" id="UP000664369">
    <property type="component" value="Unassembled WGS sequence"/>
</dbReference>
<evidence type="ECO:0000256" key="2">
    <source>
        <dbReference type="ARBA" id="ARBA00022748"/>
    </source>
</evidence>